<protein>
    <recommendedName>
        <fullName evidence="4">Solute-binding protein family 5 domain-containing protein</fullName>
    </recommendedName>
</protein>
<dbReference type="GO" id="GO:0030288">
    <property type="term" value="C:outer membrane-bounded periplasmic space"/>
    <property type="evidence" value="ECO:0007669"/>
    <property type="project" value="TreeGrafter"/>
</dbReference>
<dbReference type="Gene3D" id="3.10.105.10">
    <property type="entry name" value="Dipeptide-binding Protein, Domain 3"/>
    <property type="match status" value="1"/>
</dbReference>
<evidence type="ECO:0000256" key="3">
    <source>
        <dbReference type="SAM" id="SignalP"/>
    </source>
</evidence>
<dbReference type="PANTHER" id="PTHR30290:SF64">
    <property type="entry name" value="ABC TRANSPORTER PERIPLASMIC BINDING PROTEIN"/>
    <property type="match status" value="1"/>
</dbReference>
<dbReference type="Proteomes" id="UP000217771">
    <property type="component" value="Unassembled WGS sequence"/>
</dbReference>
<dbReference type="GO" id="GO:0015833">
    <property type="term" value="P:peptide transport"/>
    <property type="evidence" value="ECO:0007669"/>
    <property type="project" value="TreeGrafter"/>
</dbReference>
<keyword evidence="6" id="KW-1185">Reference proteome</keyword>
<dbReference type="GO" id="GO:0043190">
    <property type="term" value="C:ATP-binding cassette (ABC) transporter complex"/>
    <property type="evidence" value="ECO:0007669"/>
    <property type="project" value="InterPro"/>
</dbReference>
<dbReference type="EMBL" id="NSKB01000001">
    <property type="protein sequence ID" value="PAU79114.1"/>
    <property type="molecule type" value="Genomic_DNA"/>
</dbReference>
<dbReference type="PIRSF" id="PIRSF002741">
    <property type="entry name" value="MppA"/>
    <property type="match status" value="1"/>
</dbReference>
<keyword evidence="1 3" id="KW-0732">Signal</keyword>
<dbReference type="Pfam" id="PF00496">
    <property type="entry name" value="SBP_bac_5"/>
    <property type="match status" value="1"/>
</dbReference>
<feature type="domain" description="Solute-binding protein family 5" evidence="4">
    <location>
        <begin position="147"/>
        <end position="549"/>
    </location>
</feature>
<evidence type="ECO:0000259" key="4">
    <source>
        <dbReference type="Pfam" id="PF00496"/>
    </source>
</evidence>
<dbReference type="RefSeq" id="WP_095619129.1">
    <property type="nucleotide sequence ID" value="NZ_NSKB01000001.1"/>
</dbReference>
<dbReference type="PANTHER" id="PTHR30290">
    <property type="entry name" value="PERIPLASMIC BINDING COMPONENT OF ABC TRANSPORTER"/>
    <property type="match status" value="1"/>
</dbReference>
<dbReference type="CDD" id="cd08497">
    <property type="entry name" value="MbnE-like"/>
    <property type="match status" value="1"/>
</dbReference>
<feature type="region of interest" description="Disordered" evidence="2">
    <location>
        <begin position="35"/>
        <end position="66"/>
    </location>
</feature>
<reference evidence="5 6" key="1">
    <citation type="submission" date="2017-08" db="EMBL/GenBank/DDBJ databases">
        <title>Halomonas alkalisoli sp. nov., isolated from saline alkaline soil.</title>
        <authorList>
            <person name="Wang D."/>
            <person name="Zhang G."/>
        </authorList>
    </citation>
    <scope>NUCLEOTIDE SEQUENCE [LARGE SCALE GENOMIC DNA]</scope>
    <source>
        <strain evidence="5 6">WRN001</strain>
    </source>
</reference>
<accession>A0A2A2F335</accession>
<organism evidence="5 6">
    <name type="scientific">Halomonas salipaludis</name>
    <dbReference type="NCBI Taxonomy" id="2032625"/>
    <lineage>
        <taxon>Bacteria</taxon>
        <taxon>Pseudomonadati</taxon>
        <taxon>Pseudomonadota</taxon>
        <taxon>Gammaproteobacteria</taxon>
        <taxon>Oceanospirillales</taxon>
        <taxon>Halomonadaceae</taxon>
        <taxon>Halomonas</taxon>
    </lineage>
</organism>
<dbReference type="InterPro" id="IPR030678">
    <property type="entry name" value="Peptide/Ni-bd"/>
</dbReference>
<evidence type="ECO:0000256" key="2">
    <source>
        <dbReference type="SAM" id="MobiDB-lite"/>
    </source>
</evidence>
<feature type="signal peptide" evidence="3">
    <location>
        <begin position="1"/>
        <end position="32"/>
    </location>
</feature>
<gene>
    <name evidence="5" type="ORF">CK498_01730</name>
</gene>
<dbReference type="GO" id="GO:1904680">
    <property type="term" value="F:peptide transmembrane transporter activity"/>
    <property type="evidence" value="ECO:0007669"/>
    <property type="project" value="TreeGrafter"/>
</dbReference>
<dbReference type="AlphaFoldDB" id="A0A2A2F335"/>
<dbReference type="OrthoDB" id="9803988at2"/>
<dbReference type="SUPFAM" id="SSF53850">
    <property type="entry name" value="Periplasmic binding protein-like II"/>
    <property type="match status" value="1"/>
</dbReference>
<evidence type="ECO:0000313" key="5">
    <source>
        <dbReference type="EMBL" id="PAU79114.1"/>
    </source>
</evidence>
<evidence type="ECO:0000313" key="6">
    <source>
        <dbReference type="Proteomes" id="UP000217771"/>
    </source>
</evidence>
<feature type="chain" id="PRO_5012313414" description="Solute-binding protein family 5 domain-containing protein" evidence="3">
    <location>
        <begin position="33"/>
        <end position="651"/>
    </location>
</feature>
<comment type="caution">
    <text evidence="5">The sequence shown here is derived from an EMBL/GenBank/DDBJ whole genome shotgun (WGS) entry which is preliminary data.</text>
</comment>
<sequence length="651" mass="74108">MSIALPRHPTLRPWLLTALCAVALGFAPLASAELPGAAADSPPPSDASTAPLDAESGDLPGAATEADEVPTVHGLALYDEPALPADFSHFPHVNPEAPKGGSMTRAAVGSSFDSTNPFIIRGTAAIGISQIYDTLLEANPNEPFSLYGLLAEGIRLDPERHWIEFDIRREARFHDGEPVTAHDVAFSFELLIEQGNPFYSGYYAEVQSVEALDDHTVRFEFASNDSRELPLIIGQLPVLPKHYWESRDFSAPTLERHPGSGPYRIGEVQPGRSITYVRDDDYWGRDLPVNRGRYNIDRLVYDYYRDRDIAWEAFKAGVMDYRTDARAATWAIGYDFPAYRDGLVKRLAIPDVNPSVMQAFVFNLRRDKFSDPRVREALSLTFDFPWLNANIFYDTYKRTESFFQNSEMAAEGLPSDAELELLEPFRDQLPERLFEEPVPIEHPDDLRERLRVALDLLREAGYEVEDGVLRHTETGRPLSIEVLLYDSGLERVVQPMLRNMARLGVQSSIRIVDINQYLNRLRSFDFDMTTAHFPQSNNPGNEQRDFWTSAVAEVPQSRNLMGLQHPVVDALVEQLIRADSRETLNTLTRALDRVLLWQFAMIPHYHSGETRIAVWDKFDWPEPYPKYGMDLDAWWVDPEREAEINRRVRRR</sequence>
<dbReference type="InterPro" id="IPR000914">
    <property type="entry name" value="SBP_5_dom"/>
</dbReference>
<dbReference type="GO" id="GO:0042884">
    <property type="term" value="P:microcin transport"/>
    <property type="evidence" value="ECO:0007669"/>
    <property type="project" value="TreeGrafter"/>
</dbReference>
<proteinExistence type="predicted"/>
<name>A0A2A2F335_9GAMM</name>
<dbReference type="InterPro" id="IPR039424">
    <property type="entry name" value="SBP_5"/>
</dbReference>
<evidence type="ECO:0000256" key="1">
    <source>
        <dbReference type="ARBA" id="ARBA00022729"/>
    </source>
</evidence>
<feature type="compositionally biased region" description="Low complexity" evidence="2">
    <location>
        <begin position="35"/>
        <end position="54"/>
    </location>
</feature>
<dbReference type="Gene3D" id="3.40.190.10">
    <property type="entry name" value="Periplasmic binding protein-like II"/>
    <property type="match status" value="1"/>
</dbReference>